<proteinExistence type="predicted"/>
<dbReference type="AlphaFoldDB" id="A0A1B6LFW0"/>
<feature type="compositionally biased region" description="Polar residues" evidence="2">
    <location>
        <begin position="291"/>
        <end position="307"/>
    </location>
</feature>
<sequence>MNSLTNLMTVYKFRGKEYLVSLNTVKHRSGTIEVKITDKKTLEEWHGLYDAAYIENLTQKTGNFKRFDTFLSMLKSGLLTTSQCVSLDLLTLEDLEMLRNRVSSQGITTSHSQGFTASHSSQMFSSSNNKRYLIVTYTVEFDRIHYPLALEYSGQPDPKILQENIQRLEKQVAFLENQLNCNNLEDITNQIDSLQKKVVDVTTENVILKEQIKKLSSVQVGKYTRKEMDMLFKSVYSLESKLKGEREIVDKLRREKSQLSVQLEEALKTERFLKSQLRIFQFEQPARRRQNPTAQSPSPTRNRSLNQCLEKPFHPKRETERKVWSASSPELGRSSSEDSYVRKRGKANLKKRCQFNTSPRVRASSPTFSELSHNSGLSRCGCRNCLDTKFLRPENQSKQYKDLKKCHDREKLMKRIQSLENLISSIVLN</sequence>
<keyword evidence="1" id="KW-0175">Coiled coil</keyword>
<dbReference type="CDD" id="cd22284">
    <property type="entry name" value="HD_CCDC61_N"/>
    <property type="match status" value="1"/>
</dbReference>
<gene>
    <name evidence="3" type="ORF">g.28539</name>
</gene>
<evidence type="ECO:0000313" key="3">
    <source>
        <dbReference type="EMBL" id="JAT22572.1"/>
    </source>
</evidence>
<accession>A0A1B6LFW0</accession>
<name>A0A1B6LFW0_9HEMI</name>
<feature type="coiled-coil region" evidence="1">
    <location>
        <begin position="158"/>
        <end position="211"/>
    </location>
</feature>
<evidence type="ECO:0000256" key="2">
    <source>
        <dbReference type="SAM" id="MobiDB-lite"/>
    </source>
</evidence>
<dbReference type="InterPro" id="IPR049733">
    <property type="entry name" value="CCDC61_N"/>
</dbReference>
<feature type="coiled-coil region" evidence="1">
    <location>
        <begin position="242"/>
        <end position="269"/>
    </location>
</feature>
<feature type="compositionally biased region" description="Polar residues" evidence="2">
    <location>
        <begin position="325"/>
        <end position="334"/>
    </location>
</feature>
<dbReference type="EMBL" id="GEBQ01017405">
    <property type="protein sequence ID" value="JAT22572.1"/>
    <property type="molecule type" value="Transcribed_RNA"/>
</dbReference>
<evidence type="ECO:0008006" key="4">
    <source>
        <dbReference type="Google" id="ProtNLM"/>
    </source>
</evidence>
<feature type="compositionally biased region" description="Basic and acidic residues" evidence="2">
    <location>
        <begin position="311"/>
        <end position="323"/>
    </location>
</feature>
<organism evidence="3">
    <name type="scientific">Graphocephala atropunctata</name>
    <dbReference type="NCBI Taxonomy" id="36148"/>
    <lineage>
        <taxon>Eukaryota</taxon>
        <taxon>Metazoa</taxon>
        <taxon>Ecdysozoa</taxon>
        <taxon>Arthropoda</taxon>
        <taxon>Hexapoda</taxon>
        <taxon>Insecta</taxon>
        <taxon>Pterygota</taxon>
        <taxon>Neoptera</taxon>
        <taxon>Paraneoptera</taxon>
        <taxon>Hemiptera</taxon>
        <taxon>Auchenorrhyncha</taxon>
        <taxon>Membracoidea</taxon>
        <taxon>Cicadellidae</taxon>
        <taxon>Cicadellinae</taxon>
        <taxon>Cicadellini</taxon>
        <taxon>Graphocephala</taxon>
    </lineage>
</organism>
<evidence type="ECO:0000256" key="1">
    <source>
        <dbReference type="SAM" id="Coils"/>
    </source>
</evidence>
<reference evidence="3" key="1">
    <citation type="submission" date="2015-11" db="EMBL/GenBank/DDBJ databases">
        <title>De novo transcriptome assembly of four potential Pierce s Disease insect vectors from Arizona vineyards.</title>
        <authorList>
            <person name="Tassone E.E."/>
        </authorList>
    </citation>
    <scope>NUCLEOTIDE SEQUENCE</scope>
</reference>
<protein>
    <recommendedName>
        <fullName evidence="4">Coiled-coil domain-containing protein 61</fullName>
    </recommendedName>
</protein>
<feature type="region of interest" description="Disordered" evidence="2">
    <location>
        <begin position="284"/>
        <end position="343"/>
    </location>
</feature>